<evidence type="ECO:0000313" key="1">
    <source>
        <dbReference type="EMBL" id="MCG3421051.1"/>
    </source>
</evidence>
<protein>
    <recommendedName>
        <fullName evidence="3">Phage tail protein</fullName>
    </recommendedName>
</protein>
<proteinExistence type="predicted"/>
<organism evidence="1 2">
    <name type="scientific">Oceanobacillus jordanicus</name>
    <dbReference type="NCBI Taxonomy" id="2867266"/>
    <lineage>
        <taxon>Bacteria</taxon>
        <taxon>Bacillati</taxon>
        <taxon>Bacillota</taxon>
        <taxon>Bacilli</taxon>
        <taxon>Bacillales</taxon>
        <taxon>Bacillaceae</taxon>
        <taxon>Oceanobacillus</taxon>
    </lineage>
</organism>
<evidence type="ECO:0008006" key="3">
    <source>
        <dbReference type="Google" id="ProtNLM"/>
    </source>
</evidence>
<evidence type="ECO:0000313" key="2">
    <source>
        <dbReference type="Proteomes" id="UP001199631"/>
    </source>
</evidence>
<name>A0AAW5B9L1_9BACI</name>
<dbReference type="Proteomes" id="UP001199631">
    <property type="component" value="Unassembled WGS sequence"/>
</dbReference>
<dbReference type="AlphaFoldDB" id="A0AAW5B9L1"/>
<accession>A0AAW5B9L1</accession>
<sequence length="253" mass="28237">MPNKGLQKLRESIDLTLNQPGAYFQLEILATGISSSSHGIADFQNVSSTSKDSFRFPTSEPEEGQVDNNEIISLFHQGEIFHLLEVDGGEKEWTAFETGDTGWGSSTLAPLFWLQGVDQVKPLGTSRYQLSINMQRYISEQPTSDARAQAKKSLENNMVGLSTQILSCEVKCDPRGRIEWLSVIMPIDNSPEIPVSLEGEEEVQPTKKTISLSFIDHPPSIPKPDANFRYSTMEFINSAVEQDKLDLPTREKD</sequence>
<keyword evidence="2" id="KW-1185">Reference proteome</keyword>
<gene>
    <name evidence="1" type="ORF">K3T81_18045</name>
</gene>
<dbReference type="EMBL" id="JAIFZM010000021">
    <property type="protein sequence ID" value="MCG3421051.1"/>
    <property type="molecule type" value="Genomic_DNA"/>
</dbReference>
<comment type="caution">
    <text evidence="1">The sequence shown here is derived from an EMBL/GenBank/DDBJ whole genome shotgun (WGS) entry which is preliminary data.</text>
</comment>
<reference evidence="1 2" key="1">
    <citation type="journal article" date="2022" name="Evol. Bioinform. Online">
        <title>Draft Genome Sequence of Oceanobacillus jordanicus Strain GSFE11, a Halotolerant Plant Growth-Promoting Bacterial Endophyte Isolated From the Jordan Valley.</title>
        <authorList>
            <person name="Alhindi T."/>
            <person name="Albdaiwi R."/>
        </authorList>
    </citation>
    <scope>NUCLEOTIDE SEQUENCE [LARGE SCALE GENOMIC DNA]</scope>
    <source>
        <strain evidence="1 2">GSFE11</strain>
    </source>
</reference>
<dbReference type="RefSeq" id="WP_238022047.1">
    <property type="nucleotide sequence ID" value="NZ_JAIFZM010000021.1"/>
</dbReference>